<dbReference type="InterPro" id="IPR013594">
    <property type="entry name" value="Dynein_heavy_tail"/>
</dbReference>
<feature type="coiled-coil region" evidence="3">
    <location>
        <begin position="2269"/>
        <end position="2307"/>
    </location>
</feature>
<evidence type="ECO:0000259" key="10">
    <source>
        <dbReference type="Pfam" id="PF17852"/>
    </source>
</evidence>
<dbReference type="InterPro" id="IPR035699">
    <property type="entry name" value="AAA_6"/>
</dbReference>
<feature type="region of interest" description="Disordered" evidence="4">
    <location>
        <begin position="1785"/>
        <end position="1808"/>
    </location>
</feature>
<dbReference type="Pfam" id="PF17852">
    <property type="entry name" value="Dynein_AAA_lid"/>
    <property type="match status" value="1"/>
</dbReference>
<feature type="domain" description="Dynein heavy chain AAA module D4" evidence="9">
    <location>
        <begin position="2004"/>
        <end position="2249"/>
    </location>
</feature>
<comment type="similarity">
    <text evidence="1">Belongs to the dynein heavy chain family.</text>
</comment>
<dbReference type="GO" id="GO:0045505">
    <property type="term" value="F:dynein intermediate chain binding"/>
    <property type="evidence" value="ECO:0007669"/>
    <property type="project" value="InterPro"/>
</dbReference>
<feature type="compositionally biased region" description="Basic and acidic residues" evidence="4">
    <location>
        <begin position="3800"/>
        <end position="3810"/>
    </location>
</feature>
<feature type="coiled-coil region" evidence="3">
    <location>
        <begin position="2504"/>
        <end position="2552"/>
    </location>
</feature>
<evidence type="ECO:0000259" key="7">
    <source>
        <dbReference type="Pfam" id="PF12774"/>
    </source>
</evidence>
<feature type="region of interest" description="Disordered" evidence="4">
    <location>
        <begin position="3770"/>
        <end position="3810"/>
    </location>
</feature>
<dbReference type="Pfam" id="PF08385">
    <property type="entry name" value="DHC_N1"/>
    <property type="match status" value="1"/>
</dbReference>
<keyword evidence="2 3" id="KW-0175">Coiled coil</keyword>
<evidence type="ECO:0000256" key="2">
    <source>
        <dbReference type="ARBA" id="ARBA00023054"/>
    </source>
</evidence>
<evidence type="ECO:0000256" key="1">
    <source>
        <dbReference type="ARBA" id="ARBA00008887"/>
    </source>
</evidence>
<evidence type="ECO:0008006" key="14">
    <source>
        <dbReference type="Google" id="ProtNLM"/>
    </source>
</evidence>
<evidence type="ECO:0000259" key="8">
    <source>
        <dbReference type="Pfam" id="PF12777"/>
    </source>
</evidence>
<dbReference type="SUPFAM" id="SSF52540">
    <property type="entry name" value="P-loop containing nucleoside triphosphate hydrolases"/>
    <property type="match status" value="1"/>
</dbReference>
<dbReference type="InterPro" id="IPR027417">
    <property type="entry name" value="P-loop_NTPase"/>
</dbReference>
<dbReference type="InterPro" id="IPR042222">
    <property type="entry name" value="Dynein_2_N"/>
</dbReference>
<protein>
    <recommendedName>
        <fullName evidence="14">Dynein heavy chain</fullName>
    </recommendedName>
</protein>
<evidence type="ECO:0000259" key="5">
    <source>
        <dbReference type="Pfam" id="PF08385"/>
    </source>
</evidence>
<accession>A0A813U565</accession>
<dbReference type="InterPro" id="IPR042228">
    <property type="entry name" value="Dynein_linker_3"/>
</dbReference>
<dbReference type="Gene3D" id="1.20.140.100">
    <property type="entry name" value="Dynein heavy chain, N-terminal domain 2"/>
    <property type="match status" value="1"/>
</dbReference>
<dbReference type="Gene3D" id="1.10.8.1220">
    <property type="match status" value="1"/>
</dbReference>
<feature type="compositionally biased region" description="Low complexity" evidence="4">
    <location>
        <begin position="3781"/>
        <end position="3795"/>
    </location>
</feature>
<dbReference type="EMBL" id="CAJNOH010000058">
    <property type="protein sequence ID" value="CAF0821222.1"/>
    <property type="molecule type" value="Genomic_DNA"/>
</dbReference>
<evidence type="ECO:0000256" key="4">
    <source>
        <dbReference type="SAM" id="MobiDB-lite"/>
    </source>
</evidence>
<evidence type="ECO:0000259" key="9">
    <source>
        <dbReference type="Pfam" id="PF12780"/>
    </source>
</evidence>
<dbReference type="Pfam" id="PF12777">
    <property type="entry name" value="MT"/>
    <property type="match status" value="1"/>
</dbReference>
<dbReference type="PANTHER" id="PTHR46961:SF21">
    <property type="entry name" value="LOW QUALITY PROTEIN: DYNEIN BETA CHAIN, FLAGELLAR OUTER ARM-LIKE"/>
    <property type="match status" value="1"/>
</dbReference>
<feature type="domain" description="Dynein heavy chain tail" evidence="5">
    <location>
        <begin position="185"/>
        <end position="387"/>
    </location>
</feature>
<dbReference type="PANTHER" id="PTHR46961">
    <property type="entry name" value="DYNEIN HEAVY CHAIN 1, AXONEMAL-LIKE PROTEIN"/>
    <property type="match status" value="1"/>
</dbReference>
<dbReference type="GO" id="GO:0030286">
    <property type="term" value="C:dynein complex"/>
    <property type="evidence" value="ECO:0007669"/>
    <property type="project" value="InterPro"/>
</dbReference>
<evidence type="ECO:0000313" key="13">
    <source>
        <dbReference type="Proteomes" id="UP000663854"/>
    </source>
</evidence>
<dbReference type="InterPro" id="IPR054354">
    <property type="entry name" value="DYNC2H1-like_lid"/>
</dbReference>
<name>A0A813U565_9BILA</name>
<dbReference type="Gene3D" id="3.40.50.300">
    <property type="entry name" value="P-loop containing nucleotide triphosphate hydrolases"/>
    <property type="match status" value="4"/>
</dbReference>
<dbReference type="GO" id="GO:0005524">
    <property type="term" value="F:ATP binding"/>
    <property type="evidence" value="ECO:0007669"/>
    <property type="project" value="InterPro"/>
</dbReference>
<dbReference type="GO" id="GO:0007018">
    <property type="term" value="P:microtubule-based movement"/>
    <property type="evidence" value="ECO:0007669"/>
    <property type="project" value="InterPro"/>
</dbReference>
<dbReference type="Gene3D" id="1.20.58.1120">
    <property type="match status" value="1"/>
</dbReference>
<dbReference type="GO" id="GO:0051959">
    <property type="term" value="F:dynein light intermediate chain binding"/>
    <property type="evidence" value="ECO:0007669"/>
    <property type="project" value="InterPro"/>
</dbReference>
<evidence type="ECO:0000259" key="6">
    <source>
        <dbReference type="Pfam" id="PF08393"/>
    </source>
</evidence>
<feature type="domain" description="Dynein heavy chain AAA 5 extension" evidence="10">
    <location>
        <begin position="1467"/>
        <end position="1559"/>
    </location>
</feature>
<dbReference type="Proteomes" id="UP000663854">
    <property type="component" value="Unassembled WGS sequence"/>
</dbReference>
<dbReference type="InterPro" id="IPR013602">
    <property type="entry name" value="Dynein_heavy_linker"/>
</dbReference>
<feature type="domain" description="Dynein heavy chain hydrolytic ATP-binding dynein motor region" evidence="7">
    <location>
        <begin position="1009"/>
        <end position="1313"/>
    </location>
</feature>
<dbReference type="Pfam" id="PF12774">
    <property type="entry name" value="AAA_6"/>
    <property type="match status" value="1"/>
</dbReference>
<dbReference type="InterPro" id="IPR024317">
    <property type="entry name" value="Dynein_heavy_chain_D4_dom"/>
</dbReference>
<feature type="domain" description="Dynein heavy chain coiled coil stalk" evidence="8">
    <location>
        <begin position="2309"/>
        <end position="2609"/>
    </location>
</feature>
<feature type="domain" description="Dynein 2 heavy chain 1 cytoplasmic ATPase lid" evidence="11">
    <location>
        <begin position="1823"/>
        <end position="1910"/>
    </location>
</feature>
<gene>
    <name evidence="12" type="ORF">PYM288_LOCUS5597</name>
</gene>
<dbReference type="Pfam" id="PF12780">
    <property type="entry name" value="AAA_8"/>
    <property type="match status" value="1"/>
</dbReference>
<dbReference type="Gene3D" id="1.10.287.2620">
    <property type="match status" value="1"/>
</dbReference>
<dbReference type="Pfam" id="PF12775">
    <property type="entry name" value="AAA_7"/>
    <property type="match status" value="1"/>
</dbReference>
<dbReference type="Gene3D" id="3.20.180.20">
    <property type="entry name" value="Dynein heavy chain, N-terminal domain 2"/>
    <property type="match status" value="1"/>
</dbReference>
<feature type="domain" description="Dynein heavy chain linker" evidence="6">
    <location>
        <begin position="468"/>
        <end position="832"/>
    </location>
</feature>
<dbReference type="InterPro" id="IPR026983">
    <property type="entry name" value="DHC"/>
</dbReference>
<evidence type="ECO:0000259" key="11">
    <source>
        <dbReference type="Pfam" id="PF22597"/>
    </source>
</evidence>
<dbReference type="Pfam" id="PF08393">
    <property type="entry name" value="DHC_N2"/>
    <property type="match status" value="1"/>
</dbReference>
<evidence type="ECO:0000256" key="3">
    <source>
        <dbReference type="SAM" id="Coils"/>
    </source>
</evidence>
<dbReference type="InterPro" id="IPR041466">
    <property type="entry name" value="Dynein_AAA5_ext"/>
</dbReference>
<comment type="caution">
    <text evidence="12">The sequence shown here is derived from an EMBL/GenBank/DDBJ whole genome shotgun (WGS) entry which is preliminary data.</text>
</comment>
<reference evidence="12" key="1">
    <citation type="submission" date="2021-02" db="EMBL/GenBank/DDBJ databases">
        <authorList>
            <person name="Nowell W R."/>
        </authorList>
    </citation>
    <scope>NUCLEOTIDE SEQUENCE</scope>
</reference>
<dbReference type="InterPro" id="IPR024743">
    <property type="entry name" value="Dynein_HC_stalk"/>
</dbReference>
<dbReference type="Gene3D" id="1.20.920.20">
    <property type="match status" value="1"/>
</dbReference>
<dbReference type="Pfam" id="PF22597">
    <property type="entry name" value="DYN_lid"/>
    <property type="match status" value="1"/>
</dbReference>
<dbReference type="Gene3D" id="1.20.920.30">
    <property type="match status" value="1"/>
</dbReference>
<evidence type="ECO:0000313" key="12">
    <source>
        <dbReference type="EMBL" id="CAF0821222.1"/>
    </source>
</evidence>
<organism evidence="12 13">
    <name type="scientific">Rotaria sordida</name>
    <dbReference type="NCBI Taxonomy" id="392033"/>
    <lineage>
        <taxon>Eukaryota</taxon>
        <taxon>Metazoa</taxon>
        <taxon>Spiralia</taxon>
        <taxon>Gnathifera</taxon>
        <taxon>Rotifera</taxon>
        <taxon>Eurotatoria</taxon>
        <taxon>Bdelloidea</taxon>
        <taxon>Philodinida</taxon>
        <taxon>Philodinidae</taxon>
        <taxon>Rotaria</taxon>
    </lineage>
</organism>
<proteinExistence type="inferred from homology"/>
<sequence>MEKDSRYQWLESRLIGTIEPKRDALIQLIQNDDNRLSIEEFLENEDITHLYILSQSSSHLSALNSIPIDFNSYQRIVLFIKTNLTNKLTRENLDKDVSLIELYPGETVHYIDIITRDVYLPLLSCNLLLSDIERDRFLDLLHRLLNQTAATHTIQSESVVLPLPAFNILAHISQQEPQRQQSILSILENTLTNWSKQIKQLLQEELRPSFYGREQNSIKDQVQLWTSRINKLNNLLVQLDSPFVQDVIKNLARNRSPYLSSFMDIKLEITRAVTHAERNLSFVSTLSPWIFQINNSNYLNQILSYLPSLMHTLFLIWQHSHYYHQKDKFSQLLEVVSSEIVIRAKQIIANNISSQTNNTSMSLKDALSICAMFRGTYLDYKEKADALNSKYMIPEKKIDPSRMVIWHVNPYGENDPNKEISSTNDPYSVLRKSSPWPPRNAKCFQSLNALIERFIIIIIHLFFSKQICAQLLDDLSNSALRTRHWKQLIRLTGGNTLMDSDTFRQLTFGKLFTLSFQDHADEIRATVKRAEKDFQLESTLKTYEEIWLSKTFQMVPYQIKQTNEQRKSASTNISSTNKKSRVSIGSLSQSLLNIDVSTSDKINLLSNLDKMFIEIEDHQINLEILQTNQSAGSFLDEISKWQSTLQHVEEVLKQWNYVQELWIKIDSLFPIIEIDSQTNIHFSKIDKDFRSLMISVGNNNNVLKCCQKKNILPMLKYLTNQLNKSQQSLRKQLFNQYKRGRFVYLSDIELFDLLTSGYNIQSLSHYLSYVIPGLKNLLFSHENKDQSIGLITEHQYETIIFTKNVLFEGNIEKFIDNLLVNLKETIQNSIDNAIQELRENNQLNLVDWLIKYPRQTIVIVLKIMFTQLIEQYSKENHSQQKLMELTKNLLEEINGVRENSSDKYLLINKKESIGKLDDLLTILSSYLIRFPIDINSFEWSFTLKYYSNQQTKQISIQCLDKSINYGYDLVINKEMFTPREHDFIGKIFLSLGSPGGSLILNQYSDYFIENLSSNIGETLFRLECNSITSEYEIINYFIGLSQGNFTLFNYINKLNKKSLHLFLQLSSRVYETILKKNKSFEYISQTYTLTDYNQINFFSTIYPQTIENLSSLKSDFINNNRLISIIRPDNTHLFISYLIQSGFHHAFNISKYFINLIYYIVDHSITENISQHGIIRSYIDLNPFLIKLLIKYSKINLNDHKIEEEEKCLYNGLSIISKCFKIEDKKCLESFLLNKINFVKQQNIKSYPLNSLSLNNRYIGDNIWNISDAFELVLNQFHLNINDYILKKLFQFNYLNENHSKILIIGKSQVGKTLLIKTFIKSKSFFNSKQIYHHIILELWSLEDLFLKYDYKTNLFQQGLLNNIIQYNKQNLYLHLDGFNQNDLSSIEHFIINLDHANIFWELENLNNLSPLLLSSCVMLYIEEQIWTWKDFILSNFSNKDYYSEIYQELERILIDYISKIESYDINDKSTINISFISKISMTITLLKNYLKNDKFSFIDIRPLVEFTLLWSFITHIHLDYRKQFENWWRTTFHHIPNEKSITDWMYDIDSHQFVLWSDTIPAFNPLAHQGIPNNIFVHTPYTMALSHLINSMSENDHPVLLIGEQGVGKSALINDRLKATCGGDISDVFYITINCNAETDGLTVYQKIEEQLQWKHSSYYTTKGNRKMFCFVDDLNLAKIDRSDGQSLVELLRQHIDSNGLYSPFNFKWQHIDNITYVVTINSNKYLSKLNRLIKHFHIIQMDMPNQSDLVSIFSKLVNRHFIGDSGESQLTIKDSNDNLTRISTGKSSTMTTTTTTATTDRSATTGGTSTTIGLKDKLTTQTLKRLEYLRLIIERIVKGTVELNDRMRTMFNITSQRIHYVFTMKQLTQVFRNICISLTPESSIDDLLYLWHHELDWIYGKRLFDQTDQQRYLQLYQTIVKKYFTNMINEQQALTIQNQLFSNLQLTESGMVVANLSRDSQNYLTDNYNLVTDRNRVETLVKNSIIEYNKEKPKISFPLYPCYIELLCRLCHQIQTVDGHCCIMAEGVLDPSMIDLFASIVNYQLVSFKTSHLITSDDRHQSFIKQKLTQTYIDAGIRNEKIILLITEEEFQHIELIIQVTNLLNTEEMSSLFSLEEETSVLNSVRTQVQQAGLSFSRAVAWEFFLRNVKENIRVLILMNEINNKLCLDHPSIFNNITLIYWQHWDTQTLVQNSLYHLKDVQWLDKSSRENTAHLLASMHISIRNANANHTQKLPHINNHTFTIFVEKFVTIFNEKSANVYENHCDVQRLLEQIQYQHETASKLEKELQHEKTVLEERLKSTERMLVQIGQDMVMAEQQIRAHKCQTRRTVQLKRLLPEYELTQEKNLYKCLAIATDARKLIETLDMKSLQELRSITKPEQSLEDTIAAVIMILKSPTADVTWQKGAKRQMANLDRFIEETQLFDKVNLTEEQINLINGVIDRVHLEDKTLNQPSYHNAVFTLYKWVKRVLQYHTILLKKVKPLHKKCGEIEQDVLEQDQKLILLDNKSQALEARLKDLSQNFEEATVDKKDQEEKVSIKENQLKTASQLNEILSRELERTSKIFESTSERQSTLIGTCGISSAFLIYLGPYSYGFRRLMLTLHWIKSIRDRGMTISFDQISSVKGRIINWQLDSIQDNQIQINDEEKLLSGSEYRQMLFSLIEFLLGDEIYLEWLSNGVLSSQMENHTIIVKSVEYPPLLIDPFGETDQWIKDYYNVQIIDFDDESNHEIVMLIEQSFLSGSKIYIKNCNSLDSLIYPLAQWKSTTQKFNTKDDTNLIIYCGRRLFCNPSFRFFVQTDIDSLDKVSPSLSLMTTAINCQYSVETLLDDLRQQVFQRVQPNIYQRKLSILRLILICQQRIKSIDSFLKLNSISDGFEGEKVVLTSVALERKYKLGEVIEECYGLLDSIEVYVDYYFPYAQHGALLYSVIQRINLLSPLNYKFSINIIYKLFDQLFPLNNQTSIEDKLFWKDIQDEQYDKLPLLIEINDLTKEEFSPVDQQQIDENIKKMIQSFIKLILPQLFNEDRLEFLVLLQLLLKTAVENSDGKTEILQIELLATGLPRINIESLSYSTGINKKASWIESDIIWFDIISLSNLFNKDDLLYHLSESILLNDQLWKDWYFNPQLNQFPNQNDKQYSQLDKLVIIRLLRPDYLMNALQEYVIQQFDLNHLEINPPDFQGVHFINLPSIPVKSIIPGEYLINKIDFDNYIENIINEKGKKVCQIDCLITKTIDYRNNDYDILFFKNVHETSFSHIIKQIRRHSQCDIILTKEACLNINYVDAHVDHYDCLIEIKEGNLSNLLYKYSSNSIELIIGEILSNCSSIINRCKKDEFTIIYGSILIQSILVYYQQIFQQTSFTVQWTRNLIEFILSLIENTKDKKFQRYLIEMAFPTNSPLLNKLLNELFQQIESKDSIRLNDCQFEIPQNENQFNLQWFLSKHPQINLTYNNYPSKLNSLQHQFSIFTEKLNKLWHEKSLNINQQLNVSLIHDNIHLFKERLPPLLKLPSTVEFNQDFVNVALYQEIIYFNKQIELILNDINEMEDMLSYDNLLLDKNPRFRSIGFDLERNKIPLSWFSDQSSAPIFISIAQFIHQCRHRFNEYYSWINCLKDVEKLDCRCINRSRNLIELMCLSHALKVNLTRDKIQCIGQWSSSKEKKISSDKTRYLILNGLTIINGIVEDNYRIKSISGATNDCPPIEICATELTIDSNMCPVYSRPSSRLDSPLFYLLLNEQIDPMTYIVFQNEKEESLTIPYPTVIRQETENLSSIKNENNLVRDPSPTSQLSQSTQRTNTPSIKDIQRDEPMLGF</sequence>